<dbReference type="PATRIC" id="fig|1126211.3.peg.4267"/>
<dbReference type="InterPro" id="IPR000843">
    <property type="entry name" value="HTH_LacI"/>
</dbReference>
<dbReference type="CDD" id="cd06286">
    <property type="entry name" value="PBP1_CcpB-like"/>
    <property type="match status" value="1"/>
</dbReference>
<dbReference type="PROSITE" id="PS50932">
    <property type="entry name" value="HTH_LACI_2"/>
    <property type="match status" value="1"/>
</dbReference>
<proteinExistence type="predicted"/>
<organism evidence="5 6">
    <name type="scientific">Bacillus amyloliquefaciens (strain Y2)</name>
    <name type="common">Bacillus amyloliquefaciens subsp. plantarum (strain B9601-Y2)</name>
    <dbReference type="NCBI Taxonomy" id="1155777"/>
    <lineage>
        <taxon>Bacteria</taxon>
        <taxon>Bacillati</taxon>
        <taxon>Bacillota</taxon>
        <taxon>Bacilli</taxon>
        <taxon>Bacillales</taxon>
        <taxon>Bacillaceae</taxon>
        <taxon>Bacillus</taxon>
        <taxon>Bacillus amyloliquefaciens group</taxon>
    </lineage>
</organism>
<dbReference type="PROSITE" id="PS00356">
    <property type="entry name" value="HTH_LACI_1"/>
    <property type="match status" value="1"/>
</dbReference>
<dbReference type="SMART" id="SM00354">
    <property type="entry name" value="HTH_LACI"/>
    <property type="match status" value="1"/>
</dbReference>
<dbReference type="SUPFAM" id="SSF47413">
    <property type="entry name" value="lambda repressor-like DNA-binding domains"/>
    <property type="match status" value="1"/>
</dbReference>
<dbReference type="PANTHER" id="PTHR30146:SF105">
    <property type="entry name" value="CATABOLITE CONTROL PROTEIN B"/>
    <property type="match status" value="1"/>
</dbReference>
<name>I2CCD7_BACAY</name>
<protein>
    <submittedName>
        <fullName evidence="5">Catabolite control protein B</fullName>
    </submittedName>
</protein>
<accession>I2CCD7</accession>
<evidence type="ECO:0000313" key="6">
    <source>
        <dbReference type="Proteomes" id="UP000002878"/>
    </source>
</evidence>
<evidence type="ECO:0000256" key="2">
    <source>
        <dbReference type="ARBA" id="ARBA00023125"/>
    </source>
</evidence>
<dbReference type="EMBL" id="CP003332">
    <property type="protein sequence ID" value="AFJ64311.1"/>
    <property type="molecule type" value="Genomic_DNA"/>
</dbReference>
<sequence length="316" mass="35994">MEEHMANIKEIAKLANVSVATVSRVLNRHPYVSEEKRRLVNQVMKELDYTPNRTAIDLIRGKTNTIGVILPYSDHPCFDKIVNGITKEAFAHDYVTTLLPTNYDPAIELTYFELLKMKKIDGLIVTSRANEWETAVPYLEYGPIVACEYTQHQEIPCAYNDRQAAYRESFLYLKNRGHQDVAFTCVREAEKSPSTADKVTAYKAVFGSLDETRILVGCHDMDDGKRAGEHFRGFDKVPTAIYAHSDDVAAGLYQFAKEQKWDAEIIGEGNLSVSRALNIPSLELHLERVGKEAFLLFFHEETAKKQIMHQFQRKNS</sequence>
<gene>
    <name evidence="5" type="primary">ccpB</name>
    <name evidence="5" type="ORF">MUS_4483</name>
</gene>
<dbReference type="GO" id="GO:0003700">
    <property type="term" value="F:DNA-binding transcription factor activity"/>
    <property type="evidence" value="ECO:0007669"/>
    <property type="project" value="TreeGrafter"/>
</dbReference>
<dbReference type="InterPro" id="IPR010982">
    <property type="entry name" value="Lambda_DNA-bd_dom_sf"/>
</dbReference>
<evidence type="ECO:0000259" key="4">
    <source>
        <dbReference type="PROSITE" id="PS50932"/>
    </source>
</evidence>
<dbReference type="Gene3D" id="3.40.50.2300">
    <property type="match status" value="2"/>
</dbReference>
<evidence type="ECO:0000313" key="5">
    <source>
        <dbReference type="EMBL" id="AFJ64311.1"/>
    </source>
</evidence>
<dbReference type="GO" id="GO:0000976">
    <property type="term" value="F:transcription cis-regulatory region binding"/>
    <property type="evidence" value="ECO:0007669"/>
    <property type="project" value="TreeGrafter"/>
</dbReference>
<dbReference type="PANTHER" id="PTHR30146">
    <property type="entry name" value="LACI-RELATED TRANSCRIPTIONAL REPRESSOR"/>
    <property type="match status" value="1"/>
</dbReference>
<dbReference type="Pfam" id="PF00356">
    <property type="entry name" value="LacI"/>
    <property type="match status" value="1"/>
</dbReference>
<keyword evidence="1" id="KW-0805">Transcription regulation</keyword>
<evidence type="ECO:0000256" key="1">
    <source>
        <dbReference type="ARBA" id="ARBA00023015"/>
    </source>
</evidence>
<reference evidence="5 6" key="1">
    <citation type="journal article" date="2012" name="J. Biotechnol.">
        <title>Genome sequence of the plant growth promoting strain Bacillus amyloliquefaciens subsp. plantarum B9601-Y2 and expression of mersacidin and other secondary metabolites.</title>
        <authorList>
            <person name="He P."/>
            <person name="Hao K."/>
            <person name="Blom J."/>
            <person name="Ruckert C."/>
            <person name="Vater J."/>
            <person name="Mao Z."/>
            <person name="Wu Y."/>
            <person name="Hou M."/>
            <person name="He P."/>
            <person name="He Y."/>
            <person name="Borriss R."/>
        </authorList>
    </citation>
    <scope>NUCLEOTIDE SEQUENCE [LARGE SCALE GENOMIC DNA]</scope>
    <source>
        <strain evidence="5">Y2</strain>
    </source>
</reference>
<dbReference type="InterPro" id="IPR001761">
    <property type="entry name" value="Peripla_BP/Lac1_sug-bd_dom"/>
</dbReference>
<dbReference type="CDD" id="cd01392">
    <property type="entry name" value="HTH_LacI"/>
    <property type="match status" value="1"/>
</dbReference>
<keyword evidence="3" id="KW-0804">Transcription</keyword>
<evidence type="ECO:0000256" key="3">
    <source>
        <dbReference type="ARBA" id="ARBA00023163"/>
    </source>
</evidence>
<dbReference type="Gene3D" id="1.10.260.40">
    <property type="entry name" value="lambda repressor-like DNA-binding domains"/>
    <property type="match status" value="1"/>
</dbReference>
<dbReference type="PRINTS" id="PR00036">
    <property type="entry name" value="HTHLACI"/>
</dbReference>
<dbReference type="SUPFAM" id="SSF53822">
    <property type="entry name" value="Periplasmic binding protein-like I"/>
    <property type="match status" value="1"/>
</dbReference>
<dbReference type="Proteomes" id="UP000002878">
    <property type="component" value="Chromosome"/>
</dbReference>
<dbReference type="AlphaFoldDB" id="I2CCD7"/>
<dbReference type="HOGENOM" id="CLU_037628_14_0_9"/>
<keyword evidence="2" id="KW-0238">DNA-binding</keyword>
<dbReference type="Pfam" id="PF00532">
    <property type="entry name" value="Peripla_BP_1"/>
    <property type="match status" value="1"/>
</dbReference>
<dbReference type="InterPro" id="IPR028082">
    <property type="entry name" value="Peripla_BP_I"/>
</dbReference>
<feature type="domain" description="HTH lacI-type" evidence="4">
    <location>
        <begin position="6"/>
        <end position="60"/>
    </location>
</feature>
<dbReference type="KEGG" id="bqy:MUS_4483"/>